<proteinExistence type="predicted"/>
<accession>A0A443I371</accession>
<gene>
    <name evidence="2" type="ORF">C8Q69DRAFT_442605</name>
</gene>
<comment type="caution">
    <text evidence="2">The sequence shown here is derived from an EMBL/GenBank/DDBJ whole genome shotgun (WGS) entry which is preliminary data.</text>
</comment>
<dbReference type="GeneID" id="39598127"/>
<evidence type="ECO:0000256" key="1">
    <source>
        <dbReference type="SAM" id="MobiDB-lite"/>
    </source>
</evidence>
<evidence type="ECO:0000313" key="3">
    <source>
        <dbReference type="Proteomes" id="UP000283841"/>
    </source>
</evidence>
<dbReference type="EMBL" id="RCNU01000002">
    <property type="protein sequence ID" value="RWQ98451.1"/>
    <property type="molecule type" value="Genomic_DNA"/>
</dbReference>
<protein>
    <submittedName>
        <fullName evidence="2">Uncharacterized protein</fullName>
    </submittedName>
</protein>
<keyword evidence="3" id="KW-1185">Reference proteome</keyword>
<feature type="compositionally biased region" description="Basic and acidic residues" evidence="1">
    <location>
        <begin position="45"/>
        <end position="56"/>
    </location>
</feature>
<dbReference type="Proteomes" id="UP000283841">
    <property type="component" value="Unassembled WGS sequence"/>
</dbReference>
<name>A0A443I371_BYSSP</name>
<sequence length="315" mass="34634">MSSSLLATDGGVLWIWPRGFFEECSPTIIGDLRTTAFLPDPCQETGKKKTEKEKEREKKKRKKAIFDRQAPRLAGLVDGRFHCKILFWQHQIPLVESKKLLVTMPLVLELQRTGGASSSSGPRAVRKLHKNRRDAVPISGVNLNRKPDGWDRRGGGDDKTIIVLAGDKQPGRLFAGGVPDGSLIDDAEGIWTEGSIRGEAISWMSILRTPRAMEAAKGRLSGLAARGNGAWRNDIGRAEMHRRHRPPPAKPTTTRYSISRRSPPTDLIARFSLSTLHSPVSILHTILSNSSSCDSLFVTPCPAAPLTSSLVRRPA</sequence>
<feature type="region of interest" description="Disordered" evidence="1">
    <location>
        <begin position="40"/>
        <end position="63"/>
    </location>
</feature>
<dbReference type="AlphaFoldDB" id="A0A443I371"/>
<organism evidence="2 3">
    <name type="scientific">Byssochlamys spectabilis</name>
    <name type="common">Paecilomyces variotii</name>
    <dbReference type="NCBI Taxonomy" id="264951"/>
    <lineage>
        <taxon>Eukaryota</taxon>
        <taxon>Fungi</taxon>
        <taxon>Dikarya</taxon>
        <taxon>Ascomycota</taxon>
        <taxon>Pezizomycotina</taxon>
        <taxon>Eurotiomycetes</taxon>
        <taxon>Eurotiomycetidae</taxon>
        <taxon>Eurotiales</taxon>
        <taxon>Thermoascaceae</taxon>
        <taxon>Paecilomyces</taxon>
    </lineage>
</organism>
<reference evidence="2 3" key="1">
    <citation type="journal article" date="2018" name="Front. Microbiol.">
        <title>Genomic and genetic insights into a cosmopolitan fungus, Paecilomyces variotii (Eurotiales).</title>
        <authorList>
            <person name="Urquhart A.S."/>
            <person name="Mondo S.J."/>
            <person name="Makela M.R."/>
            <person name="Hane J.K."/>
            <person name="Wiebenga A."/>
            <person name="He G."/>
            <person name="Mihaltcheva S."/>
            <person name="Pangilinan J."/>
            <person name="Lipzen A."/>
            <person name="Barry K."/>
            <person name="de Vries R.P."/>
            <person name="Grigoriev I.V."/>
            <person name="Idnurm A."/>
        </authorList>
    </citation>
    <scope>NUCLEOTIDE SEQUENCE [LARGE SCALE GENOMIC DNA]</scope>
    <source>
        <strain evidence="2 3">CBS 101075</strain>
    </source>
</reference>
<dbReference type="RefSeq" id="XP_028488096.1">
    <property type="nucleotide sequence ID" value="XM_028628850.1"/>
</dbReference>
<evidence type="ECO:0000313" key="2">
    <source>
        <dbReference type="EMBL" id="RWQ98451.1"/>
    </source>
</evidence>
<dbReference type="VEuPathDB" id="FungiDB:C8Q69DRAFT_442605"/>